<accession>A0ABT4AAV9</accession>
<dbReference type="Pfam" id="PF00135">
    <property type="entry name" value="COesterase"/>
    <property type="match status" value="1"/>
</dbReference>
<evidence type="ECO:0000256" key="3">
    <source>
        <dbReference type="RuleBase" id="RU361235"/>
    </source>
</evidence>
<dbReference type="InterPro" id="IPR019826">
    <property type="entry name" value="Carboxylesterase_B_AS"/>
</dbReference>
<reference evidence="6 7" key="1">
    <citation type="submission" date="2022-11" db="EMBL/GenBank/DDBJ databases">
        <title>Minimal conservation of predation-associated metabolite biosynthetic gene clusters underscores biosynthetic potential of Myxococcota including descriptions for ten novel species: Archangium lansinium sp. nov., Myxococcus landrumus sp. nov., Nannocystis bai.</title>
        <authorList>
            <person name="Ahearne A."/>
            <person name="Stevens C."/>
            <person name="Phillips K."/>
        </authorList>
    </citation>
    <scope>NUCLEOTIDE SEQUENCE [LARGE SCALE GENOMIC DNA]</scope>
    <source>
        <strain evidence="6 7">MIWBW</strain>
    </source>
</reference>
<evidence type="ECO:0000256" key="1">
    <source>
        <dbReference type="ARBA" id="ARBA00005964"/>
    </source>
</evidence>
<keyword evidence="2 3" id="KW-0378">Hydrolase</keyword>
<dbReference type="InterPro" id="IPR002018">
    <property type="entry name" value="CarbesteraseB"/>
</dbReference>
<dbReference type="InterPro" id="IPR029058">
    <property type="entry name" value="AB_hydrolase_fold"/>
</dbReference>
<dbReference type="EC" id="3.1.1.-" evidence="3"/>
<dbReference type="RefSeq" id="WP_267537571.1">
    <property type="nucleotide sequence ID" value="NZ_JAPNKA010000001.1"/>
</dbReference>
<sequence>MIIETDKGQVEGTTEEGIHVFKGIPYAAPPVDDLRWRPPQEATEWRPDVLKADTFGPACPQPVYEDSLDGSEPVGEQSEDCLYLNVWTAGVDASKPKPVMVWIHGGAFKVGASHITMFSGLPLAQKGAVVVSFNYRLGNLGFFAHPGLEAETGGQGPVNFGLLDQIAALEWVKRNIAAFGGDPDNVTIFGQSAGGVSVLALFASPMEKTTGLFRRGIAQSPYAIPEHTREKAIENGTIVASALFKLGPDATAAQLRQVPAELFSAKEMEGPDGEPVPVGGLAPVPVVDGVVLTKKIRQAFKDGDQKVLPLIIGSTSNEASVLAAFGMNPVAVLGRIIDVGGDDARDFVQEMRRLYANDPEVNPKELDSNRRFAPLLLRDMLFTMQARWISDEHSKKSSSWRYYFSYVTEADREEHRYGVAHGNEVVYTMGTGDIFVGSKDVFTDNDRAVSEKVVDYWYSFANTGTPSGRVAWPKNEYGLIAPKDNTLKLDEPITLATGFRRARLDRLIMIYPLLEEALSGEGTEEAEAAEAGEYPGVEPTQEPAAPGDHS</sequence>
<evidence type="ECO:0000313" key="7">
    <source>
        <dbReference type="Proteomes" id="UP001207654"/>
    </source>
</evidence>
<dbReference type="PANTHER" id="PTHR11559">
    <property type="entry name" value="CARBOXYLESTERASE"/>
    <property type="match status" value="1"/>
</dbReference>
<dbReference type="Gene3D" id="3.40.50.1820">
    <property type="entry name" value="alpha/beta hydrolase"/>
    <property type="match status" value="1"/>
</dbReference>
<dbReference type="Proteomes" id="UP001207654">
    <property type="component" value="Unassembled WGS sequence"/>
</dbReference>
<comment type="similarity">
    <text evidence="1 3">Belongs to the type-B carboxylesterase/lipase family.</text>
</comment>
<evidence type="ECO:0000256" key="2">
    <source>
        <dbReference type="ARBA" id="ARBA00022801"/>
    </source>
</evidence>
<protein>
    <recommendedName>
        <fullName evidence="3">Carboxylic ester hydrolase</fullName>
        <ecNumber evidence="3">3.1.1.-</ecNumber>
    </recommendedName>
</protein>
<feature type="region of interest" description="Disordered" evidence="4">
    <location>
        <begin position="521"/>
        <end position="550"/>
    </location>
</feature>
<gene>
    <name evidence="6" type="ORF">OV287_30545</name>
</gene>
<feature type="domain" description="Carboxylesterase type B" evidence="5">
    <location>
        <begin position="2"/>
        <end position="491"/>
    </location>
</feature>
<dbReference type="SUPFAM" id="SSF53474">
    <property type="entry name" value="alpha/beta-Hydrolases"/>
    <property type="match status" value="1"/>
</dbReference>
<name>A0ABT4AAV9_9BACT</name>
<evidence type="ECO:0000256" key="4">
    <source>
        <dbReference type="SAM" id="MobiDB-lite"/>
    </source>
</evidence>
<proteinExistence type="inferred from homology"/>
<dbReference type="InterPro" id="IPR050309">
    <property type="entry name" value="Type-B_Carboxylest/Lipase"/>
</dbReference>
<evidence type="ECO:0000259" key="5">
    <source>
        <dbReference type="Pfam" id="PF00135"/>
    </source>
</evidence>
<keyword evidence="7" id="KW-1185">Reference proteome</keyword>
<dbReference type="PROSITE" id="PS00122">
    <property type="entry name" value="CARBOXYLESTERASE_B_1"/>
    <property type="match status" value="1"/>
</dbReference>
<comment type="caution">
    <text evidence="6">The sequence shown here is derived from an EMBL/GenBank/DDBJ whole genome shotgun (WGS) entry which is preliminary data.</text>
</comment>
<organism evidence="6 7">
    <name type="scientific">Archangium lansingense</name>
    <dbReference type="NCBI Taxonomy" id="2995310"/>
    <lineage>
        <taxon>Bacteria</taxon>
        <taxon>Pseudomonadati</taxon>
        <taxon>Myxococcota</taxon>
        <taxon>Myxococcia</taxon>
        <taxon>Myxococcales</taxon>
        <taxon>Cystobacterineae</taxon>
        <taxon>Archangiaceae</taxon>
        <taxon>Archangium</taxon>
    </lineage>
</organism>
<dbReference type="EMBL" id="JAPNKA010000001">
    <property type="protein sequence ID" value="MCY1078810.1"/>
    <property type="molecule type" value="Genomic_DNA"/>
</dbReference>
<evidence type="ECO:0000313" key="6">
    <source>
        <dbReference type="EMBL" id="MCY1078810.1"/>
    </source>
</evidence>